<protein>
    <submittedName>
        <fullName evidence="1">Beta-Amyrin Synthase 2-like</fullName>
    </submittedName>
</protein>
<accession>A0A6A3CKI7</accession>
<sequence length="157" mass="18386">MWRLKVGEGGNNPYIFSTNKFLGGQTWEFDPNAGIAEERAEVEEARTNFYNNRNNVQPSSDLLWQLQPDMSWDYFLAWASSAWKGKSLLTTILKIIWCSFIYYVWEERNRCLFQGRVRTIDDLLFSIKEIVSAQLRNRDTNSLDLVNMQLMTNWGIG</sequence>
<dbReference type="GO" id="GO:0016104">
    <property type="term" value="P:triterpenoid biosynthetic process"/>
    <property type="evidence" value="ECO:0007669"/>
    <property type="project" value="InterPro"/>
</dbReference>
<dbReference type="GO" id="GO:0042300">
    <property type="term" value="F:beta-amyrin synthase activity"/>
    <property type="evidence" value="ECO:0007669"/>
    <property type="project" value="TreeGrafter"/>
</dbReference>
<dbReference type="GO" id="GO:0005811">
    <property type="term" value="C:lipid droplet"/>
    <property type="evidence" value="ECO:0007669"/>
    <property type="project" value="InterPro"/>
</dbReference>
<evidence type="ECO:0000313" key="1">
    <source>
        <dbReference type="EMBL" id="KAE8729895.1"/>
    </source>
</evidence>
<dbReference type="EMBL" id="VEPZ02000209">
    <property type="protein sequence ID" value="KAE8729895.1"/>
    <property type="molecule type" value="Genomic_DNA"/>
</dbReference>
<dbReference type="PANTHER" id="PTHR11764:SF48">
    <property type="entry name" value="TERPENE CYCLASE_MUTASE FAMILY MEMBER"/>
    <property type="match status" value="1"/>
</dbReference>
<proteinExistence type="predicted"/>
<reference evidence="1" key="1">
    <citation type="submission" date="2019-09" db="EMBL/GenBank/DDBJ databases">
        <title>Draft genome information of white flower Hibiscus syriacus.</title>
        <authorList>
            <person name="Kim Y.-M."/>
        </authorList>
    </citation>
    <scope>NUCLEOTIDE SEQUENCE [LARGE SCALE GENOMIC DNA]</scope>
    <source>
        <strain evidence="1">YM2019G1</strain>
    </source>
</reference>
<dbReference type="Proteomes" id="UP000436088">
    <property type="component" value="Unassembled WGS sequence"/>
</dbReference>
<comment type="caution">
    <text evidence="1">The sequence shown here is derived from an EMBL/GenBank/DDBJ whole genome shotgun (WGS) entry which is preliminary data.</text>
</comment>
<name>A0A6A3CKI7_HIBSY</name>
<dbReference type="InterPro" id="IPR008930">
    <property type="entry name" value="Terpenoid_cyclase/PrenylTrfase"/>
</dbReference>
<dbReference type="AlphaFoldDB" id="A0A6A3CKI7"/>
<dbReference type="InterPro" id="IPR018333">
    <property type="entry name" value="Squalene_cyclase"/>
</dbReference>
<dbReference type="SUPFAM" id="SSF48239">
    <property type="entry name" value="Terpenoid cyclases/Protein prenyltransferases"/>
    <property type="match status" value="1"/>
</dbReference>
<organism evidence="1 2">
    <name type="scientific">Hibiscus syriacus</name>
    <name type="common">Rose of Sharon</name>
    <dbReference type="NCBI Taxonomy" id="106335"/>
    <lineage>
        <taxon>Eukaryota</taxon>
        <taxon>Viridiplantae</taxon>
        <taxon>Streptophyta</taxon>
        <taxon>Embryophyta</taxon>
        <taxon>Tracheophyta</taxon>
        <taxon>Spermatophyta</taxon>
        <taxon>Magnoliopsida</taxon>
        <taxon>eudicotyledons</taxon>
        <taxon>Gunneridae</taxon>
        <taxon>Pentapetalae</taxon>
        <taxon>rosids</taxon>
        <taxon>malvids</taxon>
        <taxon>Malvales</taxon>
        <taxon>Malvaceae</taxon>
        <taxon>Malvoideae</taxon>
        <taxon>Hibiscus</taxon>
    </lineage>
</organism>
<dbReference type="PANTHER" id="PTHR11764">
    <property type="entry name" value="TERPENE CYCLASE/MUTASE FAMILY MEMBER"/>
    <property type="match status" value="1"/>
</dbReference>
<keyword evidence="2" id="KW-1185">Reference proteome</keyword>
<evidence type="ECO:0000313" key="2">
    <source>
        <dbReference type="Proteomes" id="UP000436088"/>
    </source>
</evidence>
<gene>
    <name evidence="1" type="ORF">F3Y22_tig00003041pilonHSYRG00050</name>
</gene>